<name>A0A818L0H1_9BILA</name>
<dbReference type="EMBL" id="CAJOBR010001102">
    <property type="protein sequence ID" value="CAF4578134.1"/>
    <property type="molecule type" value="Genomic_DNA"/>
</dbReference>
<dbReference type="Pfam" id="PF01436">
    <property type="entry name" value="NHL"/>
    <property type="match status" value="1"/>
</dbReference>
<dbReference type="Proteomes" id="UP000663848">
    <property type="component" value="Unassembled WGS sequence"/>
</dbReference>
<dbReference type="InterPro" id="IPR011042">
    <property type="entry name" value="6-blade_b-propeller_TolB-like"/>
</dbReference>
<gene>
    <name evidence="2" type="ORF">GRG538_LOCUS20638</name>
    <name evidence="3" type="ORF">QYT958_LOCUS10090</name>
</gene>
<proteinExistence type="predicted"/>
<dbReference type="EMBL" id="CAJNYT010003389">
    <property type="protein sequence ID" value="CAF3559059.1"/>
    <property type="molecule type" value="Genomic_DNA"/>
</dbReference>
<evidence type="ECO:0000313" key="2">
    <source>
        <dbReference type="EMBL" id="CAF3559059.1"/>
    </source>
</evidence>
<accession>A0A818L0H1</accession>
<protein>
    <submittedName>
        <fullName evidence="2">Uncharacterized protein</fullName>
    </submittedName>
</protein>
<keyword evidence="1" id="KW-0677">Repeat</keyword>
<evidence type="ECO:0000256" key="1">
    <source>
        <dbReference type="ARBA" id="ARBA00022737"/>
    </source>
</evidence>
<dbReference type="Gene3D" id="2.120.10.30">
    <property type="entry name" value="TolB, C-terminal domain"/>
    <property type="match status" value="1"/>
</dbReference>
<dbReference type="SUPFAM" id="SSF63829">
    <property type="entry name" value="Calcium-dependent phosphotriesterase"/>
    <property type="match status" value="1"/>
</dbReference>
<evidence type="ECO:0000313" key="3">
    <source>
        <dbReference type="EMBL" id="CAF4578134.1"/>
    </source>
</evidence>
<comment type="caution">
    <text evidence="2">The sequence shown here is derived from an EMBL/GenBank/DDBJ whole genome shotgun (WGS) entry which is preliminary data.</text>
</comment>
<dbReference type="Proteomes" id="UP000663872">
    <property type="component" value="Unassembled WGS sequence"/>
</dbReference>
<evidence type="ECO:0000313" key="4">
    <source>
        <dbReference type="Proteomes" id="UP000663872"/>
    </source>
</evidence>
<sequence length="97" mass="10720">MRWNKGAKDSIVTAGGHGIGDALTQLNHPNGLFVDTLNNRVMRWHQEAGHGTMIVGGNDSGTGANQFNLLDNLSFDRYGNLCVVDRNNHRVQRFSIE</sequence>
<dbReference type="AlphaFoldDB" id="A0A818L0H1"/>
<dbReference type="InterPro" id="IPR001258">
    <property type="entry name" value="NHL_repeat"/>
</dbReference>
<reference evidence="2" key="1">
    <citation type="submission" date="2021-02" db="EMBL/GenBank/DDBJ databases">
        <authorList>
            <person name="Nowell W R."/>
        </authorList>
    </citation>
    <scope>NUCLEOTIDE SEQUENCE</scope>
</reference>
<organism evidence="2 4">
    <name type="scientific">Rotaria socialis</name>
    <dbReference type="NCBI Taxonomy" id="392032"/>
    <lineage>
        <taxon>Eukaryota</taxon>
        <taxon>Metazoa</taxon>
        <taxon>Spiralia</taxon>
        <taxon>Gnathifera</taxon>
        <taxon>Rotifera</taxon>
        <taxon>Eurotatoria</taxon>
        <taxon>Bdelloidea</taxon>
        <taxon>Philodinida</taxon>
        <taxon>Philodinidae</taxon>
        <taxon>Rotaria</taxon>
    </lineage>
</organism>